<evidence type="ECO:0000313" key="2">
    <source>
        <dbReference type="Proteomes" id="UP000001593"/>
    </source>
</evidence>
<dbReference type="AlphaFoldDB" id="A7STJ9"/>
<gene>
    <name evidence="1" type="ORF">NEMVEDRAFT_v1g217275</name>
</gene>
<dbReference type="PANTHER" id="PTHR23052">
    <property type="entry name" value="AXONEMAL DYNEIN LIGHT CHAIN DOMAIN-CONTAINING PROTEIN 1"/>
    <property type="match status" value="1"/>
</dbReference>
<dbReference type="EMBL" id="DS469797">
    <property type="protein sequence ID" value="EDO32969.1"/>
    <property type="molecule type" value="Genomic_DNA"/>
</dbReference>
<protein>
    <submittedName>
        <fullName evidence="1">Uncharacterized protein</fullName>
    </submittedName>
</protein>
<proteinExistence type="predicted"/>
<reference evidence="1 2" key="1">
    <citation type="journal article" date="2007" name="Science">
        <title>Sea anemone genome reveals ancestral eumetazoan gene repertoire and genomic organization.</title>
        <authorList>
            <person name="Putnam N.H."/>
            <person name="Srivastava M."/>
            <person name="Hellsten U."/>
            <person name="Dirks B."/>
            <person name="Chapman J."/>
            <person name="Salamov A."/>
            <person name="Terry A."/>
            <person name="Shapiro H."/>
            <person name="Lindquist E."/>
            <person name="Kapitonov V.V."/>
            <person name="Jurka J."/>
            <person name="Genikhovich G."/>
            <person name="Grigoriev I.V."/>
            <person name="Lucas S.M."/>
            <person name="Steele R.E."/>
            <person name="Finnerty J.R."/>
            <person name="Technau U."/>
            <person name="Martindale M.Q."/>
            <person name="Rokhsar D.S."/>
        </authorList>
    </citation>
    <scope>NUCLEOTIDE SEQUENCE [LARGE SCALE GENOMIC DNA]</scope>
    <source>
        <strain evidence="2">CH2 X CH6</strain>
    </source>
</reference>
<dbReference type="HOGENOM" id="CLU_1572507_0_0_1"/>
<accession>A7STJ9</accession>
<dbReference type="Proteomes" id="UP000001593">
    <property type="component" value="Unassembled WGS sequence"/>
</dbReference>
<evidence type="ECO:0000313" key="1">
    <source>
        <dbReference type="EMBL" id="EDO32969.1"/>
    </source>
</evidence>
<organism evidence="1 2">
    <name type="scientific">Nematostella vectensis</name>
    <name type="common">Starlet sea anemone</name>
    <dbReference type="NCBI Taxonomy" id="45351"/>
    <lineage>
        <taxon>Eukaryota</taxon>
        <taxon>Metazoa</taxon>
        <taxon>Cnidaria</taxon>
        <taxon>Anthozoa</taxon>
        <taxon>Hexacorallia</taxon>
        <taxon>Actiniaria</taxon>
        <taxon>Edwardsiidae</taxon>
        <taxon>Nematostella</taxon>
    </lineage>
</organism>
<dbReference type="InterPro" id="IPR052845">
    <property type="entry name" value="Axonemal_dynein_LC_domain"/>
</dbReference>
<dbReference type="InParanoid" id="A7STJ9"/>
<dbReference type="PANTHER" id="PTHR23052:SF1">
    <property type="entry name" value="AXONEMAL DYNEIN LIGHT CHAIN DOMAIN-CONTAINING PROTEIN 1"/>
    <property type="match status" value="1"/>
</dbReference>
<sequence length="170" mass="19570">MHHMYRYFVVAANGMNIKNGVISLLSEYHGLYELQRNRLQAQIGSLTEERDLWGSAAYTLALKVTDKHSLNTAKKLHLCEKSLGKARAPFRHLPERERQYSDVFQAGVWSGKLNLKSDKLKKLAKSLPSYILSCRAASTNVKYKNAWLSWKKWEKQNLDSNQFPVPPFCL</sequence>
<name>A7STJ9_NEMVE</name>
<keyword evidence="2" id="KW-1185">Reference proteome</keyword>